<comment type="caution">
    <text evidence="2">The sequence shown here is derived from an EMBL/GenBank/DDBJ whole genome shotgun (WGS) entry which is preliminary data.</text>
</comment>
<name>A0A317CM66_9GAMM</name>
<dbReference type="PANTHER" id="PTHR36558">
    <property type="entry name" value="GLR1098 PROTEIN"/>
    <property type="match status" value="1"/>
</dbReference>
<dbReference type="CDD" id="cd06260">
    <property type="entry name" value="DUF820-like"/>
    <property type="match status" value="1"/>
</dbReference>
<dbReference type="InterPro" id="IPR011335">
    <property type="entry name" value="Restrct_endonuc-II-like"/>
</dbReference>
<keyword evidence="2" id="KW-0255">Endonuclease</keyword>
<gene>
    <name evidence="2" type="ORF">DKW60_10460</name>
</gene>
<dbReference type="Pfam" id="PF05685">
    <property type="entry name" value="Uma2"/>
    <property type="match status" value="1"/>
</dbReference>
<proteinExistence type="predicted"/>
<dbReference type="GO" id="GO:0004519">
    <property type="term" value="F:endonuclease activity"/>
    <property type="evidence" value="ECO:0007669"/>
    <property type="project" value="UniProtKB-KW"/>
</dbReference>
<keyword evidence="2" id="KW-0378">Hydrolase</keyword>
<evidence type="ECO:0000313" key="2">
    <source>
        <dbReference type="EMBL" id="PWQ97400.1"/>
    </source>
</evidence>
<dbReference type="AlphaFoldDB" id="A0A317CM66"/>
<keyword evidence="2" id="KW-0540">Nuclease</keyword>
<dbReference type="InterPro" id="IPR008538">
    <property type="entry name" value="Uma2"/>
</dbReference>
<feature type="domain" description="Putative restriction endonuclease" evidence="1">
    <location>
        <begin position="9"/>
        <end position="158"/>
    </location>
</feature>
<protein>
    <submittedName>
        <fullName evidence="2">Uma2 family endonuclease</fullName>
    </submittedName>
</protein>
<dbReference type="PANTHER" id="PTHR36558:SF1">
    <property type="entry name" value="RESTRICTION ENDONUCLEASE DOMAIN-CONTAINING PROTEIN-RELATED"/>
    <property type="match status" value="1"/>
</dbReference>
<dbReference type="OrthoDB" id="26750at2"/>
<keyword evidence="3" id="KW-1185">Reference proteome</keyword>
<dbReference type="Proteomes" id="UP000245539">
    <property type="component" value="Unassembled WGS sequence"/>
</dbReference>
<organism evidence="2 3">
    <name type="scientific">Leucothrix pacifica</name>
    <dbReference type="NCBI Taxonomy" id="1247513"/>
    <lineage>
        <taxon>Bacteria</taxon>
        <taxon>Pseudomonadati</taxon>
        <taxon>Pseudomonadota</taxon>
        <taxon>Gammaproteobacteria</taxon>
        <taxon>Thiotrichales</taxon>
        <taxon>Thiotrichaceae</taxon>
        <taxon>Leucothrix</taxon>
    </lineage>
</organism>
<sequence>MIKTTLSAEEYLDGEKRAETRHEYVTGEVYAMAGAGERHNRIALNVAFQLRSKARGGNCGVFMSDMKLRIENGERFYYPDVMLVCNENDDHSHYKDAPCLIAEVLSPSTEAVDRREKWLAYSELDSLHYYLLISADRKHVDYYQRDEEGAWQVSALSSMDTILVQCEDGTSHFSAGLCLDDIYEDVTWR</sequence>
<accession>A0A317CM66</accession>
<dbReference type="InterPro" id="IPR012296">
    <property type="entry name" value="Nuclease_put_TT1808"/>
</dbReference>
<dbReference type="SUPFAM" id="SSF52980">
    <property type="entry name" value="Restriction endonuclease-like"/>
    <property type="match status" value="1"/>
</dbReference>
<evidence type="ECO:0000259" key="1">
    <source>
        <dbReference type="Pfam" id="PF05685"/>
    </source>
</evidence>
<dbReference type="Gene3D" id="3.90.1570.10">
    <property type="entry name" value="tt1808, chain A"/>
    <property type="match status" value="1"/>
</dbReference>
<dbReference type="EMBL" id="QGKM01000026">
    <property type="protein sequence ID" value="PWQ97400.1"/>
    <property type="molecule type" value="Genomic_DNA"/>
</dbReference>
<reference evidence="2 3" key="1">
    <citation type="submission" date="2018-05" db="EMBL/GenBank/DDBJ databases">
        <title>Leucothrix arctica sp. nov., isolated from Arctic seawater.</title>
        <authorList>
            <person name="Choi A."/>
            <person name="Baek K."/>
        </authorList>
    </citation>
    <scope>NUCLEOTIDE SEQUENCE [LARGE SCALE GENOMIC DNA]</scope>
    <source>
        <strain evidence="2 3">JCM 18388</strain>
    </source>
</reference>
<evidence type="ECO:0000313" key="3">
    <source>
        <dbReference type="Proteomes" id="UP000245539"/>
    </source>
</evidence>